<keyword evidence="2" id="KW-0489">Methyltransferase</keyword>
<dbReference type="GO" id="GO:0008757">
    <property type="term" value="F:S-adenosylmethionine-dependent methyltransferase activity"/>
    <property type="evidence" value="ECO:0007669"/>
    <property type="project" value="InterPro"/>
</dbReference>
<evidence type="ECO:0000259" key="1">
    <source>
        <dbReference type="Pfam" id="PF08241"/>
    </source>
</evidence>
<gene>
    <name evidence="2" type="ordered locus">Desru_3666</name>
</gene>
<dbReference type="Pfam" id="PF08241">
    <property type="entry name" value="Methyltransf_11"/>
    <property type="match status" value="1"/>
</dbReference>
<dbReference type="InterPro" id="IPR013216">
    <property type="entry name" value="Methyltransf_11"/>
</dbReference>
<reference evidence="2 3" key="2">
    <citation type="journal article" date="2012" name="Stand. Genomic Sci.">
        <title>Complete genome sequence of the sulfate-reducing firmicute Desulfotomaculum ruminis type strain (DL(T)).</title>
        <authorList>
            <person name="Spring S."/>
            <person name="Visser M."/>
            <person name="Lu M."/>
            <person name="Copeland A."/>
            <person name="Lapidus A."/>
            <person name="Lucas S."/>
            <person name="Cheng J.F."/>
            <person name="Han C."/>
            <person name="Tapia R."/>
            <person name="Goodwin L.A."/>
            <person name="Pitluck S."/>
            <person name="Ivanova N."/>
            <person name="Land M."/>
            <person name="Hauser L."/>
            <person name="Larimer F."/>
            <person name="Rohde M."/>
            <person name="Goker M."/>
            <person name="Detter J.C."/>
            <person name="Kyrpides N.C."/>
            <person name="Woyke T."/>
            <person name="Schaap P.J."/>
            <person name="Plugge C.M."/>
            <person name="Muyzer G."/>
            <person name="Kuever J."/>
            <person name="Pereira I.A."/>
            <person name="Parshina S.N."/>
            <person name="Bernier-Latmani R."/>
            <person name="Stams A.J."/>
            <person name="Klenk H.P."/>
        </authorList>
    </citation>
    <scope>NUCLEOTIDE SEQUENCE [LARGE SCALE GENOMIC DNA]</scope>
    <source>
        <strain evidence="3">ATCC 23193 / DSM 2154 / NCIB 8452 / DL</strain>
    </source>
</reference>
<dbReference type="AlphaFoldDB" id="F6DP37"/>
<dbReference type="CDD" id="cd02440">
    <property type="entry name" value="AdoMet_MTases"/>
    <property type="match status" value="1"/>
</dbReference>
<dbReference type="GO" id="GO:0032259">
    <property type="term" value="P:methylation"/>
    <property type="evidence" value="ECO:0007669"/>
    <property type="project" value="UniProtKB-KW"/>
</dbReference>
<protein>
    <submittedName>
        <fullName evidence="2">Methyltransferase type 11</fullName>
    </submittedName>
</protein>
<dbReference type="InterPro" id="IPR029063">
    <property type="entry name" value="SAM-dependent_MTases_sf"/>
</dbReference>
<organism evidence="2 3">
    <name type="scientific">Desulforamulus ruminis (strain ATCC 23193 / DSM 2154 / NCIMB 8452 / DL)</name>
    <name type="common">Desulfotomaculum ruminis</name>
    <dbReference type="NCBI Taxonomy" id="696281"/>
    <lineage>
        <taxon>Bacteria</taxon>
        <taxon>Bacillati</taxon>
        <taxon>Bacillota</taxon>
        <taxon>Clostridia</taxon>
        <taxon>Eubacteriales</taxon>
        <taxon>Peptococcaceae</taxon>
        <taxon>Desulforamulus</taxon>
    </lineage>
</organism>
<dbReference type="KEGG" id="dru:Desru_3666"/>
<proteinExistence type="predicted"/>
<dbReference type="Gene3D" id="3.40.50.150">
    <property type="entry name" value="Vaccinia Virus protein VP39"/>
    <property type="match status" value="1"/>
</dbReference>
<dbReference type="EMBL" id="CP002780">
    <property type="protein sequence ID" value="AEG61866.1"/>
    <property type="molecule type" value="Genomic_DNA"/>
</dbReference>
<dbReference type="HOGENOM" id="CLU_1068458_0_0_9"/>
<dbReference type="Proteomes" id="UP000009234">
    <property type="component" value="Chromosome"/>
</dbReference>
<sequence length="260" mass="30614">MYDEKQDFIHHEREVAAFWNIAKIQDKCKNMTILDLGAGQGMHAGFLSKHFKTVYASDVINYSSLYGGEFMKLLGEKHIRNNYEYFMEKIHFVETDAMNLIYKNDFVDVVFSVNTFEHIPDTFKALEEIIRVTVREGLIYISFDPIWCADSGSHFYDYVSEPWEHLVNNNYEDKMLSCGATPDQVNEYKVAMNRKRPDEHKKIFDYFIKNGYVSLEYFNLWKGTINPNSCNHKNFKKARDIGYSTDELLTRGMCYLLRKN</sequence>
<reference evidence="3" key="1">
    <citation type="submission" date="2011-05" db="EMBL/GenBank/DDBJ databases">
        <title>Complete sequence of Desulfotomaculum ruminis DSM 2154.</title>
        <authorList>
            <person name="Lucas S."/>
            <person name="Copeland A."/>
            <person name="Lapidus A."/>
            <person name="Cheng J.-F."/>
            <person name="Goodwin L."/>
            <person name="Pitluck S."/>
            <person name="Lu M."/>
            <person name="Detter J.C."/>
            <person name="Han C."/>
            <person name="Tapia R."/>
            <person name="Land M."/>
            <person name="Hauser L."/>
            <person name="Kyrpides N."/>
            <person name="Ivanova N."/>
            <person name="Mikhailova N."/>
            <person name="Pagani I."/>
            <person name="Stams A.J.M."/>
            <person name="Plugge C.M."/>
            <person name="Muyzer G."/>
            <person name="Kuever J."/>
            <person name="Parshina S.N."/>
            <person name="Ivanova A.E."/>
            <person name="Nazina T.N."/>
            <person name="Brambilla E."/>
            <person name="Spring S."/>
            <person name="Klenk H.-P."/>
            <person name="Woyke T."/>
        </authorList>
    </citation>
    <scope>NUCLEOTIDE SEQUENCE [LARGE SCALE GENOMIC DNA]</scope>
    <source>
        <strain evidence="3">ATCC 23193 / DSM 2154 / NCIB 8452 / DL</strain>
    </source>
</reference>
<keyword evidence="3" id="KW-1185">Reference proteome</keyword>
<dbReference type="OrthoDB" id="5522265at2"/>
<name>F6DP37_DESRL</name>
<feature type="domain" description="Methyltransferase type 11" evidence="1">
    <location>
        <begin position="34"/>
        <end position="141"/>
    </location>
</feature>
<dbReference type="STRING" id="696281.Desru_3666"/>
<evidence type="ECO:0000313" key="3">
    <source>
        <dbReference type="Proteomes" id="UP000009234"/>
    </source>
</evidence>
<dbReference type="RefSeq" id="WP_013843612.1">
    <property type="nucleotide sequence ID" value="NC_015589.1"/>
</dbReference>
<dbReference type="SUPFAM" id="SSF53335">
    <property type="entry name" value="S-adenosyl-L-methionine-dependent methyltransferases"/>
    <property type="match status" value="1"/>
</dbReference>
<keyword evidence="2" id="KW-0808">Transferase</keyword>
<accession>F6DP37</accession>
<evidence type="ECO:0000313" key="2">
    <source>
        <dbReference type="EMBL" id="AEG61866.1"/>
    </source>
</evidence>